<sequence length="536" mass="60015">MLRPPATQRPALHLLGRSRPRLCSAHARPALQARTLFGWFKKSKAASAKKEPVPVLSQDDLFHPFSQSPFPAIRARGEAIQKLAPCPVCAAEAKGAHDTHAHTHAQPKAVKFECPDCGWPTHCSEEHWEADTEHKKYCSKLREVNEDEHDLRSGRRMKEFELPGPQDSEAAISFANWDVFWYTRNFPSMDTDRARRHASKLLTYPITIGSTLHQFSNLTLRNQRLTPEGSRSLAALRTTLHVPTGAPEVEAAAAIKPQVRIFCLGARAESSLPPHVWEQLCLLFPAALFHLYFIGPQVSLPRPASDLKKPTNKPQQQTSEGQQASSTEPPSQPQSEQKPADEKPVYVPNIYEPPTPAPIVRLKRTRESIQEYGVPSYTVPYTPQLTITGMQANYMDVHHIFQETFDPYTDCFMLFSPGFGFPSPNSTSEVTGEPLLQIASPTEWGPVIPLLLASKCPIFVTGFSPADVERDVKSLSTAPEVAGEFDWVVTPGPNAFGSEKWEVADFDPRVMVKTNWGVWGIRGKRRDVQESRKWFF</sequence>
<dbReference type="PANTHER" id="PTHR28069:SF1">
    <property type="entry name" value="PROTEIN MSS51, MITOCHONDRIAL"/>
    <property type="match status" value="1"/>
</dbReference>
<dbReference type="HOGENOM" id="CLU_033072_0_0_1"/>
<dbReference type="AlphaFoldDB" id="S8ET64"/>
<proteinExistence type="predicted"/>
<protein>
    <submittedName>
        <fullName evidence="4">Uncharacterized protein</fullName>
    </submittedName>
</protein>
<dbReference type="OrthoDB" id="5282002at2759"/>
<feature type="domain" description="Mitochondrial splicing suppressor 51-like C-terminal" evidence="3">
    <location>
        <begin position="205"/>
        <end position="503"/>
    </location>
</feature>
<dbReference type="InterPro" id="IPR046824">
    <property type="entry name" value="Mss51-like_C"/>
</dbReference>
<dbReference type="Pfam" id="PF13824">
    <property type="entry name" value="zf-Mss51"/>
    <property type="match status" value="1"/>
</dbReference>
<evidence type="ECO:0000259" key="3">
    <source>
        <dbReference type="Pfam" id="PF20179"/>
    </source>
</evidence>
<name>S8ET64_FOMSC</name>
<evidence type="ECO:0000313" key="4">
    <source>
        <dbReference type="EMBL" id="EPT06084.1"/>
    </source>
</evidence>
<accession>S8ET64</accession>
<dbReference type="InParanoid" id="S8ET64"/>
<reference evidence="4 5" key="1">
    <citation type="journal article" date="2012" name="Science">
        <title>The Paleozoic origin of enzymatic lignin decomposition reconstructed from 31 fungal genomes.</title>
        <authorList>
            <person name="Floudas D."/>
            <person name="Binder M."/>
            <person name="Riley R."/>
            <person name="Barry K."/>
            <person name="Blanchette R.A."/>
            <person name="Henrissat B."/>
            <person name="Martinez A.T."/>
            <person name="Otillar R."/>
            <person name="Spatafora J.W."/>
            <person name="Yadav J.S."/>
            <person name="Aerts A."/>
            <person name="Benoit I."/>
            <person name="Boyd A."/>
            <person name="Carlson A."/>
            <person name="Copeland A."/>
            <person name="Coutinho P.M."/>
            <person name="de Vries R.P."/>
            <person name="Ferreira P."/>
            <person name="Findley K."/>
            <person name="Foster B."/>
            <person name="Gaskell J."/>
            <person name="Glotzer D."/>
            <person name="Gorecki P."/>
            <person name="Heitman J."/>
            <person name="Hesse C."/>
            <person name="Hori C."/>
            <person name="Igarashi K."/>
            <person name="Jurgens J.A."/>
            <person name="Kallen N."/>
            <person name="Kersten P."/>
            <person name="Kohler A."/>
            <person name="Kuees U."/>
            <person name="Kumar T.K.A."/>
            <person name="Kuo A."/>
            <person name="LaButti K."/>
            <person name="Larrondo L.F."/>
            <person name="Lindquist E."/>
            <person name="Ling A."/>
            <person name="Lombard V."/>
            <person name="Lucas S."/>
            <person name="Lundell T."/>
            <person name="Martin R."/>
            <person name="McLaughlin D.J."/>
            <person name="Morgenstern I."/>
            <person name="Morin E."/>
            <person name="Murat C."/>
            <person name="Nagy L.G."/>
            <person name="Nolan M."/>
            <person name="Ohm R.A."/>
            <person name="Patyshakuliyeva A."/>
            <person name="Rokas A."/>
            <person name="Ruiz-Duenas F.J."/>
            <person name="Sabat G."/>
            <person name="Salamov A."/>
            <person name="Samejima M."/>
            <person name="Schmutz J."/>
            <person name="Slot J.C."/>
            <person name="St John F."/>
            <person name="Stenlid J."/>
            <person name="Sun H."/>
            <person name="Sun S."/>
            <person name="Syed K."/>
            <person name="Tsang A."/>
            <person name="Wiebenga A."/>
            <person name="Young D."/>
            <person name="Pisabarro A."/>
            <person name="Eastwood D.C."/>
            <person name="Martin F."/>
            <person name="Cullen D."/>
            <person name="Grigoriev I.V."/>
            <person name="Hibbett D.S."/>
        </authorList>
    </citation>
    <scope>NUCLEOTIDE SEQUENCE</scope>
    <source>
        <strain evidence="5">FP-58527</strain>
    </source>
</reference>
<feature type="region of interest" description="Disordered" evidence="1">
    <location>
        <begin position="303"/>
        <end position="352"/>
    </location>
</feature>
<evidence type="ECO:0000259" key="2">
    <source>
        <dbReference type="Pfam" id="PF13824"/>
    </source>
</evidence>
<evidence type="ECO:0000313" key="5">
    <source>
        <dbReference type="Proteomes" id="UP000015241"/>
    </source>
</evidence>
<organism evidence="4 5">
    <name type="scientific">Fomitopsis schrenkii</name>
    <name type="common">Brown rot fungus</name>
    <dbReference type="NCBI Taxonomy" id="2126942"/>
    <lineage>
        <taxon>Eukaryota</taxon>
        <taxon>Fungi</taxon>
        <taxon>Dikarya</taxon>
        <taxon>Basidiomycota</taxon>
        <taxon>Agaricomycotina</taxon>
        <taxon>Agaricomycetes</taxon>
        <taxon>Polyporales</taxon>
        <taxon>Fomitopsis</taxon>
    </lineage>
</organism>
<feature type="domain" description="Mitochondrial splicing suppressor 51 zinc-finger" evidence="2">
    <location>
        <begin position="86"/>
        <end position="151"/>
    </location>
</feature>
<dbReference type="EMBL" id="KE504122">
    <property type="protein sequence ID" value="EPT06084.1"/>
    <property type="molecule type" value="Genomic_DNA"/>
</dbReference>
<dbReference type="Pfam" id="PF20179">
    <property type="entry name" value="MSS51_C"/>
    <property type="match status" value="1"/>
</dbReference>
<feature type="compositionally biased region" description="Polar residues" evidence="1">
    <location>
        <begin position="312"/>
        <end position="321"/>
    </location>
</feature>
<feature type="compositionally biased region" description="Low complexity" evidence="1">
    <location>
        <begin position="322"/>
        <end position="337"/>
    </location>
</feature>
<dbReference type="FunCoup" id="S8ET64">
    <property type="interactions" value="68"/>
</dbReference>
<keyword evidence="5" id="KW-1185">Reference proteome</keyword>
<dbReference type="PANTHER" id="PTHR28069">
    <property type="entry name" value="GH20023P"/>
    <property type="match status" value="1"/>
</dbReference>
<dbReference type="Proteomes" id="UP000015241">
    <property type="component" value="Unassembled WGS sequence"/>
</dbReference>
<dbReference type="InterPro" id="IPR032717">
    <property type="entry name" value="Mss51_Znf"/>
</dbReference>
<dbReference type="STRING" id="743788.S8ET64"/>
<gene>
    <name evidence="4" type="ORF">FOMPIDRAFT_133884</name>
</gene>
<evidence type="ECO:0000256" key="1">
    <source>
        <dbReference type="SAM" id="MobiDB-lite"/>
    </source>
</evidence>
<dbReference type="eggNOG" id="ENOG502QQBW">
    <property type="taxonomic scope" value="Eukaryota"/>
</dbReference>